<proteinExistence type="predicted"/>
<name>B8HTM9_CYAP4</name>
<dbReference type="KEGG" id="cyn:Cyan7425_3791"/>
<dbReference type="AlphaFoldDB" id="B8HTM9"/>
<evidence type="ECO:0000256" key="1">
    <source>
        <dbReference type="SAM" id="MobiDB-lite"/>
    </source>
</evidence>
<dbReference type="HOGENOM" id="CLU_023355_0_0_3"/>
<reference evidence="2" key="1">
    <citation type="submission" date="2009-01" db="EMBL/GenBank/DDBJ databases">
        <title>Complete sequence of chromosome Cyanothece sp. PCC 7425.</title>
        <authorList>
            <consortium name="US DOE Joint Genome Institute"/>
            <person name="Lucas S."/>
            <person name="Copeland A."/>
            <person name="Lapidus A."/>
            <person name="Glavina del Rio T."/>
            <person name="Dalin E."/>
            <person name="Tice H."/>
            <person name="Bruce D."/>
            <person name="Goodwin L."/>
            <person name="Pitluck S."/>
            <person name="Sims D."/>
            <person name="Meineke L."/>
            <person name="Brettin T."/>
            <person name="Detter J.C."/>
            <person name="Han C."/>
            <person name="Larimer F."/>
            <person name="Land M."/>
            <person name="Hauser L."/>
            <person name="Kyrpides N."/>
            <person name="Ovchinnikova G."/>
            <person name="Liberton M."/>
            <person name="Stoeckel J."/>
            <person name="Banerjee A."/>
            <person name="Singh A."/>
            <person name="Page L."/>
            <person name="Sato H."/>
            <person name="Zhao L."/>
            <person name="Sherman L."/>
            <person name="Pakrasi H."/>
            <person name="Richardson P."/>
        </authorList>
    </citation>
    <scope>NUCLEOTIDE SEQUENCE</scope>
    <source>
        <strain evidence="2">PCC 7425</strain>
    </source>
</reference>
<dbReference type="OrthoDB" id="494228at2"/>
<feature type="region of interest" description="Disordered" evidence="1">
    <location>
        <begin position="46"/>
        <end position="108"/>
    </location>
</feature>
<sequence length="632" mass="67024">MKTYDQRGFLQSQVGVLILCQSWPLLLSMATLVAASSWLAPVRAESPGATASSGLSSAPPAAPTTLPTDQDWSVIQADKASLESPTDPSASTGENPSSLAEEPEPQLQYQQTPLQLPPIRLFNLETANQLPAGAIQFSGGIRAFPASSDENLAGGAGLQVFSFGVDGGVTNRLQLGASFWAFSDAPGKRIAGEAPDLTFGAFAPTLKYQILKKDKLSLGVNTSIEALYISSQLGLFTTSQEKDPSYTAAGSVLFPLTYSVTPKFQVHFTPGVAFFPGDLNGTDFYGTFFNLGAGFSWQPVQRFNLFADINGPLGPGDNTVRSSDGSLTKAVVWSAGFRYLVNPALGFDVYATNAFGTTPATRLLTFIPDANQVAVGAALNFTPDIGQNYQTSFRSGPRVKLTERDRQLLLDGFTLTTPATQLPRMLGVRAGIGTGTGFRLSTGLTNDGQLELSGEQLDRGVDIRAGGGENYSGDFNMSAGAKLRFLDQVQGDPFSLALKGSYGQGVVTGEGRVRTWGIFELPVGYNISRATLFFNPKVGILADTTPAGIGLGLNYQLWQGLQFIGEFTPMVTGERSVWSVGLRYLAPKLNLGVDLYGSNAAGQNTALGGLVAQEDPKVGINIHWLFGGSETP</sequence>
<accession>B8HTM9</accession>
<feature type="compositionally biased region" description="Low complexity" evidence="1">
    <location>
        <begin position="46"/>
        <end position="68"/>
    </location>
</feature>
<dbReference type="eggNOG" id="COG3170">
    <property type="taxonomic scope" value="Bacteria"/>
</dbReference>
<gene>
    <name evidence="2" type="ordered locus">Cyan7425_3791</name>
</gene>
<feature type="compositionally biased region" description="Polar residues" evidence="1">
    <location>
        <begin position="83"/>
        <end position="98"/>
    </location>
</feature>
<protein>
    <submittedName>
        <fullName evidence="2">Uncharacterized protein</fullName>
    </submittedName>
</protein>
<dbReference type="EMBL" id="CP001344">
    <property type="protein sequence ID" value="ACL46110.1"/>
    <property type="molecule type" value="Genomic_DNA"/>
</dbReference>
<organism evidence="2">
    <name type="scientific">Cyanothece sp. (strain PCC 7425 / ATCC 29141)</name>
    <dbReference type="NCBI Taxonomy" id="395961"/>
    <lineage>
        <taxon>Bacteria</taxon>
        <taxon>Bacillati</taxon>
        <taxon>Cyanobacteriota</taxon>
        <taxon>Cyanophyceae</taxon>
        <taxon>Gomontiellales</taxon>
        <taxon>Cyanothecaceae</taxon>
        <taxon>Cyanothece</taxon>
    </lineage>
</organism>
<dbReference type="STRING" id="395961.Cyan7425_3791"/>
<evidence type="ECO:0000313" key="2">
    <source>
        <dbReference type="EMBL" id="ACL46110.1"/>
    </source>
</evidence>